<evidence type="ECO:0000256" key="3">
    <source>
        <dbReference type="ARBA" id="ARBA00012744"/>
    </source>
</evidence>
<dbReference type="Gene3D" id="3.40.50.1700">
    <property type="entry name" value="Glycoside hydrolase family 3 C-terminal domain"/>
    <property type="match status" value="1"/>
</dbReference>
<evidence type="ECO:0000256" key="5">
    <source>
        <dbReference type="ARBA" id="ARBA00022801"/>
    </source>
</evidence>
<feature type="domain" description="Glycoside hydrolase family 3 N-terminal" evidence="7">
    <location>
        <begin position="184"/>
        <end position="464"/>
    </location>
</feature>
<dbReference type="EC" id="3.2.1.21" evidence="3"/>
<evidence type="ECO:0000256" key="2">
    <source>
        <dbReference type="ARBA" id="ARBA00005336"/>
    </source>
</evidence>
<proteinExistence type="inferred from homology"/>
<comment type="catalytic activity">
    <reaction evidence="1">
        <text>Hydrolysis of terminal, non-reducing beta-D-glucosyl residues with release of beta-D-glucose.</text>
        <dbReference type="EC" id="3.2.1.21"/>
    </reaction>
</comment>
<dbReference type="EMBL" id="FNZH01000002">
    <property type="protein sequence ID" value="SEJ14485.1"/>
    <property type="molecule type" value="Genomic_DNA"/>
</dbReference>
<name>A0A1H6WQ40_9BACT</name>
<dbReference type="InterPro" id="IPR036881">
    <property type="entry name" value="Glyco_hydro_3_C_sf"/>
</dbReference>
<dbReference type="InterPro" id="IPR017853">
    <property type="entry name" value="GH"/>
</dbReference>
<evidence type="ECO:0000256" key="6">
    <source>
        <dbReference type="ARBA" id="ARBA00023295"/>
    </source>
</evidence>
<evidence type="ECO:0000256" key="1">
    <source>
        <dbReference type="ARBA" id="ARBA00000448"/>
    </source>
</evidence>
<evidence type="ECO:0000256" key="4">
    <source>
        <dbReference type="ARBA" id="ARBA00022729"/>
    </source>
</evidence>
<dbReference type="STRING" id="1416801.SAMN05192553_102611"/>
<dbReference type="PRINTS" id="PR00133">
    <property type="entry name" value="GLHYDRLASE3"/>
</dbReference>
<keyword evidence="6" id="KW-0326">Glycosidase</keyword>
<sequence>MNSVMHGLLKSHLTIFPVDSRFARLSGPFLLSALLGGCGQKIEYTQPDLGFRSLELIEVDGYRFKDLNKNGTLDPYEDWRLSPEERSQDLLSQMSLEQKAGFMSINTLNMLGSRKAAASGGAYQASDLDEGQVKESEEERARRPNFIGGMNASTSTSQRIQTFHNRHFILRLNEPAGVIATWNNHLQELCESEPLGIPAIITSNPRNHISGNASEGTALNASVFTAWPGELGLSAARDLELIKEFADISRQEWLAAGIRKGYMYMADLATEPRWSRVNGTFGEDPEWVAEIIREVVIGFQGEQLNTKSIALTMKHFPGGGSGKGGQDSHFEWGKEQVFPGGRFYENLLPFRAAIDAGTSAIMPYYSMPVGTEFEEVGYSYNKAVITDLLRGELGFSGIVNTDTGPLTRMVWGVEDLSLHERYKKALEAGSNIISGISDPSDLIAVVENGMVDPALIDASVLRLLIENFQLGIFENPYVDPQEADKIVGNEEFRTRAAEALRKSIVLLRNEENSLPVDARKKIYFETIQGSAQSDPRGDKFVWKELPGIPDLELVQSPEEADLAVQWVIPSLSLFNATGEPISLSLSENNIDVAHVRSIASQVPTILVMDYSNPWVIDEIYDDADKGNTLAVLATFGTTPQALFEVITGAFAPAGKMPFSTPVSNQAVTDNLEDVPGFLEGEGYALFHYQEGLSY</sequence>
<dbReference type="AlphaFoldDB" id="A0A1H6WQ40"/>
<organism evidence="8 9">
    <name type="scientific">Cyclobacterium xiamenense</name>
    <dbReference type="NCBI Taxonomy" id="1297121"/>
    <lineage>
        <taxon>Bacteria</taxon>
        <taxon>Pseudomonadati</taxon>
        <taxon>Bacteroidota</taxon>
        <taxon>Cytophagia</taxon>
        <taxon>Cytophagales</taxon>
        <taxon>Cyclobacteriaceae</taxon>
        <taxon>Cyclobacterium</taxon>
    </lineage>
</organism>
<dbReference type="Pfam" id="PF00933">
    <property type="entry name" value="Glyco_hydro_3"/>
    <property type="match status" value="1"/>
</dbReference>
<keyword evidence="5" id="KW-0378">Hydrolase</keyword>
<evidence type="ECO:0000259" key="7">
    <source>
        <dbReference type="Pfam" id="PF00933"/>
    </source>
</evidence>
<dbReference type="SUPFAM" id="SSF51445">
    <property type="entry name" value="(Trans)glycosidases"/>
    <property type="match status" value="1"/>
</dbReference>
<dbReference type="InterPro" id="IPR036962">
    <property type="entry name" value="Glyco_hydro_3_N_sf"/>
</dbReference>
<dbReference type="PANTHER" id="PTHR30620">
    <property type="entry name" value="PERIPLASMIC BETA-GLUCOSIDASE-RELATED"/>
    <property type="match status" value="1"/>
</dbReference>
<dbReference type="Gene3D" id="3.20.20.300">
    <property type="entry name" value="Glycoside hydrolase, family 3, N-terminal domain"/>
    <property type="match status" value="1"/>
</dbReference>
<evidence type="ECO:0000313" key="8">
    <source>
        <dbReference type="EMBL" id="SEJ14485.1"/>
    </source>
</evidence>
<evidence type="ECO:0000313" key="9">
    <source>
        <dbReference type="Proteomes" id="UP000199403"/>
    </source>
</evidence>
<keyword evidence="9" id="KW-1185">Reference proteome</keyword>
<dbReference type="RefSeq" id="WP_244891114.1">
    <property type="nucleotide sequence ID" value="NZ_FNZH01000002.1"/>
</dbReference>
<accession>A0A1H6WQ40</accession>
<dbReference type="InterPro" id="IPR001764">
    <property type="entry name" value="Glyco_hydro_3_N"/>
</dbReference>
<dbReference type="GO" id="GO:0008422">
    <property type="term" value="F:beta-glucosidase activity"/>
    <property type="evidence" value="ECO:0007669"/>
    <property type="project" value="UniProtKB-EC"/>
</dbReference>
<gene>
    <name evidence="8" type="ORF">SAMN05192553_102611</name>
</gene>
<dbReference type="PANTHER" id="PTHR30620:SF16">
    <property type="entry name" value="LYSOSOMAL BETA GLUCOSIDASE"/>
    <property type="match status" value="1"/>
</dbReference>
<dbReference type="GO" id="GO:0009251">
    <property type="term" value="P:glucan catabolic process"/>
    <property type="evidence" value="ECO:0007669"/>
    <property type="project" value="TreeGrafter"/>
</dbReference>
<dbReference type="InterPro" id="IPR051915">
    <property type="entry name" value="Cellulose_Degrad_GH3"/>
</dbReference>
<keyword evidence="4" id="KW-0732">Signal</keyword>
<dbReference type="Proteomes" id="UP000199403">
    <property type="component" value="Unassembled WGS sequence"/>
</dbReference>
<comment type="similarity">
    <text evidence="2">Belongs to the glycosyl hydrolase 3 family.</text>
</comment>
<protein>
    <recommendedName>
        <fullName evidence="3">beta-glucosidase</fullName>
        <ecNumber evidence="3">3.2.1.21</ecNumber>
    </recommendedName>
</protein>
<reference evidence="9" key="1">
    <citation type="submission" date="2016-10" db="EMBL/GenBank/DDBJ databases">
        <authorList>
            <person name="Varghese N."/>
            <person name="Submissions S."/>
        </authorList>
    </citation>
    <scope>NUCLEOTIDE SEQUENCE [LARGE SCALE GENOMIC DNA]</scope>
    <source>
        <strain evidence="9">IBRC-M 10761</strain>
    </source>
</reference>
<dbReference type="SUPFAM" id="SSF52279">
    <property type="entry name" value="Beta-D-glucan exohydrolase, C-terminal domain"/>
    <property type="match status" value="1"/>
</dbReference>